<dbReference type="Proteomes" id="UP001228049">
    <property type="component" value="Unassembled WGS sequence"/>
</dbReference>
<gene>
    <name evidence="1" type="ORF">KUDE01_000602</name>
</gene>
<accession>A0AAD9CEY3</accession>
<protein>
    <submittedName>
        <fullName evidence="1">AC9 transposase</fullName>
    </submittedName>
</protein>
<comment type="caution">
    <text evidence="1">The sequence shown here is derived from an EMBL/GenBank/DDBJ whole genome shotgun (WGS) entry which is preliminary data.</text>
</comment>
<proteinExistence type="predicted"/>
<evidence type="ECO:0000313" key="2">
    <source>
        <dbReference type="Proteomes" id="UP001228049"/>
    </source>
</evidence>
<dbReference type="PANTHER" id="PTHR47501">
    <property type="entry name" value="TRANSPOSASE-RELATED"/>
    <property type="match status" value="1"/>
</dbReference>
<organism evidence="1 2">
    <name type="scientific">Dissostichus eleginoides</name>
    <name type="common">Patagonian toothfish</name>
    <name type="synonym">Dissostichus amissus</name>
    <dbReference type="NCBI Taxonomy" id="100907"/>
    <lineage>
        <taxon>Eukaryota</taxon>
        <taxon>Metazoa</taxon>
        <taxon>Chordata</taxon>
        <taxon>Craniata</taxon>
        <taxon>Vertebrata</taxon>
        <taxon>Euteleostomi</taxon>
        <taxon>Actinopterygii</taxon>
        <taxon>Neopterygii</taxon>
        <taxon>Teleostei</taxon>
        <taxon>Neoteleostei</taxon>
        <taxon>Acanthomorphata</taxon>
        <taxon>Eupercaria</taxon>
        <taxon>Perciformes</taxon>
        <taxon>Notothenioidei</taxon>
        <taxon>Nototheniidae</taxon>
        <taxon>Dissostichus</taxon>
    </lineage>
</organism>
<sequence>MFVGSKGIQVLPDRKTFAKELDKEYAIMEKELRKTIDAQDYVSTTADIWSANNKSFLGVTVHWIDADTLKRKKAAIACRRFRGRHTYDAIATELEDIFSQYGLTNDKVTACVTDNGSNFVKAFKEHQQRQVESDEEEDEVDGDGEADFTDLHSVLAAAKDDNAPDGLCVLPPHHRCAAHTLNLIANNEVDKWLSSNVESRAVYRSATAKCSAMWTKASRSTVASEFLEEVSGRKLIVPTVTRWNSYFDAYSRITEMPLTDINNICTQFQMKCMNDREYQFLKEYCSIMKPFTVALEILQGEDTCFYGTLQPTLEVLMGKILAMKTGLSAMTTGLPEVIVGTIKTRFAAIIDSKEALLAAVSLPKFKLRWSLQPSCPMSLNLLLLPPARRILLPLTYSPLPQLMRPCLWKQR</sequence>
<keyword evidence="2" id="KW-1185">Reference proteome</keyword>
<reference evidence="1" key="1">
    <citation type="submission" date="2023-04" db="EMBL/GenBank/DDBJ databases">
        <title>Chromosome-level genome of Chaenocephalus aceratus.</title>
        <authorList>
            <person name="Park H."/>
        </authorList>
    </citation>
    <scope>NUCLEOTIDE SEQUENCE</scope>
    <source>
        <strain evidence="1">DE</strain>
        <tissue evidence="1">Muscle</tissue>
    </source>
</reference>
<dbReference type="AlphaFoldDB" id="A0AAD9CEY3"/>
<dbReference type="EMBL" id="JASDAP010000007">
    <property type="protein sequence ID" value="KAK1899813.1"/>
    <property type="molecule type" value="Genomic_DNA"/>
</dbReference>
<dbReference type="InterPro" id="IPR012337">
    <property type="entry name" value="RNaseH-like_sf"/>
</dbReference>
<name>A0AAD9CEY3_DISEL</name>
<dbReference type="PANTHER" id="PTHR47501:SF7">
    <property type="entry name" value="TRANSPOSASE"/>
    <property type="match status" value="1"/>
</dbReference>
<dbReference type="SUPFAM" id="SSF53098">
    <property type="entry name" value="Ribonuclease H-like"/>
    <property type="match status" value="1"/>
</dbReference>
<evidence type="ECO:0000313" key="1">
    <source>
        <dbReference type="EMBL" id="KAK1899813.1"/>
    </source>
</evidence>